<name>A0A016S1G3_9BILA</name>
<organism evidence="1 2">
    <name type="scientific">Ancylostoma ceylanicum</name>
    <dbReference type="NCBI Taxonomy" id="53326"/>
    <lineage>
        <taxon>Eukaryota</taxon>
        <taxon>Metazoa</taxon>
        <taxon>Ecdysozoa</taxon>
        <taxon>Nematoda</taxon>
        <taxon>Chromadorea</taxon>
        <taxon>Rhabditida</taxon>
        <taxon>Rhabditina</taxon>
        <taxon>Rhabditomorpha</taxon>
        <taxon>Strongyloidea</taxon>
        <taxon>Ancylostomatidae</taxon>
        <taxon>Ancylostomatinae</taxon>
        <taxon>Ancylostoma</taxon>
    </lineage>
</organism>
<protein>
    <submittedName>
        <fullName evidence="1">Uncharacterized protein</fullName>
    </submittedName>
</protein>
<comment type="caution">
    <text evidence="1">The sequence shown here is derived from an EMBL/GenBank/DDBJ whole genome shotgun (WGS) entry which is preliminary data.</text>
</comment>
<reference evidence="2" key="1">
    <citation type="journal article" date="2015" name="Nat. Genet.">
        <title>The genome and transcriptome of the zoonotic hookworm Ancylostoma ceylanicum identify infection-specific gene families.</title>
        <authorList>
            <person name="Schwarz E.M."/>
            <person name="Hu Y."/>
            <person name="Antoshechkin I."/>
            <person name="Miller M.M."/>
            <person name="Sternberg P.W."/>
            <person name="Aroian R.V."/>
        </authorList>
    </citation>
    <scope>NUCLEOTIDE SEQUENCE</scope>
    <source>
        <strain evidence="2">HY135</strain>
    </source>
</reference>
<dbReference type="Proteomes" id="UP000024635">
    <property type="component" value="Unassembled WGS sequence"/>
</dbReference>
<dbReference type="EMBL" id="JARK01001658">
    <property type="protein sequence ID" value="EYB84177.1"/>
    <property type="molecule type" value="Genomic_DNA"/>
</dbReference>
<keyword evidence="2" id="KW-1185">Reference proteome</keyword>
<accession>A0A016S1G3</accession>
<evidence type="ECO:0000313" key="2">
    <source>
        <dbReference type="Proteomes" id="UP000024635"/>
    </source>
</evidence>
<sequence>MTISKRYTNRHKGDGSPVLEGVEVAKLWSREVDRSKLCRLPDTAATLANESWRMRSIRSTAPHVNSSQQTATGPVLENGFKDRFERIYVYRRNQRAE</sequence>
<dbReference type="AlphaFoldDB" id="A0A016S1G3"/>
<evidence type="ECO:0000313" key="1">
    <source>
        <dbReference type="EMBL" id="EYB84177.1"/>
    </source>
</evidence>
<gene>
    <name evidence="1" type="primary">Acey_s0322.g2456</name>
    <name evidence="1" type="ORF">Y032_0322g2456</name>
</gene>
<proteinExistence type="predicted"/>